<organism evidence="2 3">
    <name type="scientific">Ruminiclostridium papyrosolvens C7</name>
    <dbReference type="NCBI Taxonomy" id="1330534"/>
    <lineage>
        <taxon>Bacteria</taxon>
        <taxon>Bacillati</taxon>
        <taxon>Bacillota</taxon>
        <taxon>Clostridia</taxon>
        <taxon>Eubacteriales</taxon>
        <taxon>Oscillospiraceae</taxon>
        <taxon>Ruminiclostridium</taxon>
    </lineage>
</organism>
<gene>
    <name evidence="2" type="ORF">L323_06980</name>
</gene>
<dbReference type="EMBL" id="ATAY01000023">
    <property type="protein sequence ID" value="EPR12852.1"/>
    <property type="molecule type" value="Genomic_DNA"/>
</dbReference>
<evidence type="ECO:0000313" key="3">
    <source>
        <dbReference type="Proteomes" id="UP000016860"/>
    </source>
</evidence>
<evidence type="ECO:0000256" key="1">
    <source>
        <dbReference type="SAM" id="MobiDB-lite"/>
    </source>
</evidence>
<proteinExistence type="predicted"/>
<reference evidence="2 3" key="1">
    <citation type="journal article" date="2013" name="Genome Announc.">
        <title>Draft Genome Sequence of the Cellulolytic Bacterium Clostridium papyrosolvens C7 (ATCC 700395).</title>
        <authorList>
            <person name="Zepeda V."/>
            <person name="Dassa B."/>
            <person name="Borovok I."/>
            <person name="Lamed R."/>
            <person name="Bayer E.A."/>
            <person name="Cate J.H."/>
        </authorList>
    </citation>
    <scope>NUCLEOTIDE SEQUENCE [LARGE SCALE GENOMIC DNA]</scope>
    <source>
        <strain evidence="2 3">C7</strain>
    </source>
</reference>
<feature type="region of interest" description="Disordered" evidence="1">
    <location>
        <begin position="1"/>
        <end position="23"/>
    </location>
</feature>
<comment type="caution">
    <text evidence="2">The sequence shown here is derived from an EMBL/GenBank/DDBJ whole genome shotgun (WGS) entry which is preliminary data.</text>
</comment>
<name>U4R2X1_9FIRM</name>
<protein>
    <submittedName>
        <fullName evidence="2">Uncharacterized protein</fullName>
    </submittedName>
</protein>
<evidence type="ECO:0000313" key="2">
    <source>
        <dbReference type="EMBL" id="EPR12852.1"/>
    </source>
</evidence>
<dbReference type="Proteomes" id="UP000016860">
    <property type="component" value="Unassembled WGS sequence"/>
</dbReference>
<accession>U4R2X1</accession>
<sequence length="54" mass="6230">MNKEPEKRILKGSKETQRPDRQIIKQIQVQKVQNRAKRSAFKDIRGSQPVGTAL</sequence>
<dbReference type="AlphaFoldDB" id="U4R2X1"/>
<dbReference type="STRING" id="1330534.L323_06980"/>